<evidence type="ECO:0000313" key="2">
    <source>
        <dbReference type="Proteomes" id="UP000199045"/>
    </source>
</evidence>
<organism evidence="1 2">
    <name type="scientific">Chitinophaga filiformis</name>
    <name type="common">Myxococcus filiformis</name>
    <name type="synonym">Flexibacter filiformis</name>
    <dbReference type="NCBI Taxonomy" id="104663"/>
    <lineage>
        <taxon>Bacteria</taxon>
        <taxon>Pseudomonadati</taxon>
        <taxon>Bacteroidota</taxon>
        <taxon>Chitinophagia</taxon>
        <taxon>Chitinophagales</taxon>
        <taxon>Chitinophagaceae</taxon>
        <taxon>Chitinophaga</taxon>
    </lineage>
</organism>
<accession>A0A1G8A254</accession>
<dbReference type="RefSeq" id="WP_089836833.1">
    <property type="nucleotide sequence ID" value="NZ_FNBN01000009.1"/>
</dbReference>
<dbReference type="InterPro" id="IPR050580">
    <property type="entry name" value="2H_phosphoesterase_YjcG-like"/>
</dbReference>
<sequence>MHTNNNIAFEQETLYDYLLVVSPGTNITNDVTALKKLVAQELGMYGSRFSKAHISLFRSVFPARFQDDFIHLLDDVAKKQSGFTLYTSKFDHFEHGPDKRTIYINVANPKPLAELHKKILQEFDIKPGSFKPHITIARAISTPEFDKVYDHFYNQVFVRSFQCKSFSLLRKPASGGSYELVKEFVFGDEAVQQDATLFNYANYAA</sequence>
<dbReference type="PANTHER" id="PTHR40037">
    <property type="entry name" value="PHOSPHOESTERASE YJCG-RELATED"/>
    <property type="match status" value="1"/>
</dbReference>
<keyword evidence="1" id="KW-0436">Ligase</keyword>
<gene>
    <name evidence="1" type="ORF">SAMN04488121_10990</name>
</gene>
<dbReference type="OrthoDB" id="1351981at2"/>
<protein>
    <submittedName>
        <fullName evidence="1">2'-5' RNA ligase</fullName>
    </submittedName>
</protein>
<name>A0A1G8A254_CHIFI</name>
<dbReference type="Pfam" id="PF13563">
    <property type="entry name" value="2_5_RNA_ligase2"/>
    <property type="match status" value="1"/>
</dbReference>
<dbReference type="AlphaFoldDB" id="A0A1G8A254"/>
<dbReference type="SUPFAM" id="SSF55144">
    <property type="entry name" value="LigT-like"/>
    <property type="match status" value="1"/>
</dbReference>
<proteinExistence type="predicted"/>
<dbReference type="InterPro" id="IPR009097">
    <property type="entry name" value="Cyclic_Pdiesterase"/>
</dbReference>
<dbReference type="PANTHER" id="PTHR40037:SF1">
    <property type="entry name" value="PHOSPHOESTERASE SAOUHSC_00951-RELATED"/>
    <property type="match status" value="1"/>
</dbReference>
<dbReference type="Gene3D" id="3.90.1140.10">
    <property type="entry name" value="Cyclic phosphodiesterase"/>
    <property type="match status" value="1"/>
</dbReference>
<dbReference type="EMBL" id="FNBN01000009">
    <property type="protein sequence ID" value="SDH14988.1"/>
    <property type="molecule type" value="Genomic_DNA"/>
</dbReference>
<dbReference type="GO" id="GO:0016874">
    <property type="term" value="F:ligase activity"/>
    <property type="evidence" value="ECO:0007669"/>
    <property type="project" value="UniProtKB-KW"/>
</dbReference>
<evidence type="ECO:0000313" key="1">
    <source>
        <dbReference type="EMBL" id="SDH14988.1"/>
    </source>
</evidence>
<reference evidence="1 2" key="1">
    <citation type="submission" date="2016-10" db="EMBL/GenBank/DDBJ databases">
        <authorList>
            <person name="de Groot N.N."/>
        </authorList>
    </citation>
    <scope>NUCLEOTIDE SEQUENCE [LARGE SCALE GENOMIC DNA]</scope>
    <source>
        <strain evidence="1 2">DSM 527</strain>
    </source>
</reference>
<dbReference type="Proteomes" id="UP000199045">
    <property type="component" value="Unassembled WGS sequence"/>
</dbReference>